<keyword evidence="3" id="KW-1185">Reference proteome</keyword>
<proteinExistence type="predicted"/>
<evidence type="ECO:0000313" key="3">
    <source>
        <dbReference type="Proteomes" id="UP001201980"/>
    </source>
</evidence>
<gene>
    <name evidence="2" type="ORF">MKZ38_000450</name>
</gene>
<evidence type="ECO:0000259" key="1">
    <source>
        <dbReference type="Pfam" id="PF20150"/>
    </source>
</evidence>
<accession>A0AAD5RY29</accession>
<dbReference type="Pfam" id="PF20150">
    <property type="entry name" value="2EXR"/>
    <property type="match status" value="1"/>
</dbReference>
<dbReference type="EMBL" id="JAKWBI020000010">
    <property type="protein sequence ID" value="KAJ2906714.1"/>
    <property type="molecule type" value="Genomic_DNA"/>
</dbReference>
<name>A0AAD5RY29_9PEZI</name>
<sequence length="646" mass="75429">MEDDKNYYDYYFDEDEERRRQKVSDMKQDFWDFGGDDDDYILWKDGGETLVAEYVVPYNPADPLYDERVFPWGGWADSFYPIYDWFWETLVNMYGWDHADEYLFPGWFFHIAPFYKFTELPIELQIMVWEFALPRNPAANYFSLEQDKHGLLDICGSPPEKDTSAFLVRDKISRACRTSRAVVEKLFPLKITANYPTYGLTKTKLERFTQRKELELAPWDAICCGVRAFRTIPLPKQDKKPRFVRLDPKKDILVLRPDWEEWSILLPTSTRGTGLVSDFSERTKDLLHKFSHIGLAGLCQDSDWITAVTKYVLRCTGWSENGPGEDLRRDMNIYVGQEAPPINFGPLEHEHVPAVRKENHGLQVTRKDCFVDWSATVGHANGIHPISWTLRLAGHVPSRGPGRGQQQPRLETFAEVERHFSEIYPSQSTGTFKLETLQGGIPETDITEVELAAWNVITSTPYPDRNPSTPAAEQYRYAKSSGTKRTLTFHILYPEPRMPYALPDIFQVNSHRHDADEHTHTFVPSLEYNWPGEGENEGCLANDWTSERYAKFMKFETRDEPLPHIWEHRRFEEEEEEEEEGGETVWLFTRPAWREVAEATSLHWTDRRLELEQGCFHSDSSERDRQMEVVEPPYDQAEAGRICWTW</sequence>
<feature type="domain" description="2EXR" evidence="1">
    <location>
        <begin position="114"/>
        <end position="193"/>
    </location>
</feature>
<evidence type="ECO:0000313" key="2">
    <source>
        <dbReference type="EMBL" id="KAJ2906714.1"/>
    </source>
</evidence>
<dbReference type="InterPro" id="IPR045518">
    <property type="entry name" value="2EXR"/>
</dbReference>
<comment type="caution">
    <text evidence="2">The sequence shown here is derived from an EMBL/GenBank/DDBJ whole genome shotgun (WGS) entry which is preliminary data.</text>
</comment>
<protein>
    <recommendedName>
        <fullName evidence="1">2EXR domain-containing protein</fullName>
    </recommendedName>
</protein>
<dbReference type="AlphaFoldDB" id="A0AAD5RY29"/>
<dbReference type="Proteomes" id="UP001201980">
    <property type="component" value="Unassembled WGS sequence"/>
</dbReference>
<reference evidence="2" key="1">
    <citation type="submission" date="2022-07" db="EMBL/GenBank/DDBJ databases">
        <title>Draft genome sequence of Zalerion maritima ATCC 34329, a (micro)plastics degrading marine fungus.</title>
        <authorList>
            <person name="Paco A."/>
            <person name="Goncalves M.F.M."/>
            <person name="Rocha-Santos T.A.P."/>
            <person name="Alves A."/>
        </authorList>
    </citation>
    <scope>NUCLEOTIDE SEQUENCE</scope>
    <source>
        <strain evidence="2">ATCC 34329</strain>
    </source>
</reference>
<organism evidence="2 3">
    <name type="scientific">Zalerion maritima</name>
    <dbReference type="NCBI Taxonomy" id="339359"/>
    <lineage>
        <taxon>Eukaryota</taxon>
        <taxon>Fungi</taxon>
        <taxon>Dikarya</taxon>
        <taxon>Ascomycota</taxon>
        <taxon>Pezizomycotina</taxon>
        <taxon>Sordariomycetes</taxon>
        <taxon>Lulworthiomycetidae</taxon>
        <taxon>Lulworthiales</taxon>
        <taxon>Lulworthiaceae</taxon>
        <taxon>Zalerion</taxon>
    </lineage>
</organism>